<dbReference type="EMBL" id="LS483470">
    <property type="protein sequence ID" value="SQI42379.1"/>
    <property type="molecule type" value="Genomic_DNA"/>
</dbReference>
<reference evidence="2 3" key="1">
    <citation type="submission" date="2018-06" db="EMBL/GenBank/DDBJ databases">
        <authorList>
            <consortium name="Pathogen Informatics"/>
            <person name="Doyle S."/>
        </authorList>
    </citation>
    <scope>NUCLEOTIDE SEQUENCE [LARGE SCALE GENOMIC DNA]</scope>
    <source>
        <strain evidence="2 3">NCTC12151</strain>
    </source>
</reference>
<dbReference type="InterPro" id="IPR020017">
    <property type="entry name" value="XapX_domain"/>
</dbReference>
<sequence length="52" mass="5641">MKEILLSSGVGFTVGALCTFLRVPIPAPNVLPGVLTIVFMYVGYLAVKWVMQ</sequence>
<evidence type="ECO:0000313" key="3">
    <source>
        <dbReference type="Proteomes" id="UP000249005"/>
    </source>
</evidence>
<organism evidence="2 3">
    <name type="scientific">Leminorella richardii</name>
    <dbReference type="NCBI Taxonomy" id="158841"/>
    <lineage>
        <taxon>Bacteria</taxon>
        <taxon>Pseudomonadati</taxon>
        <taxon>Pseudomonadota</taxon>
        <taxon>Gammaproteobacteria</taxon>
        <taxon>Enterobacterales</taxon>
        <taxon>Budviciaceae</taxon>
        <taxon>Leminorella</taxon>
    </lineage>
</organism>
<gene>
    <name evidence="2" type="ORF">NCTC12151_02566</name>
</gene>
<name>A0A2X4UVD0_9GAMM</name>
<dbReference type="RefSeq" id="WP_111740996.1">
    <property type="nucleotide sequence ID" value="NZ_LR698987.1"/>
</dbReference>
<protein>
    <submittedName>
        <fullName evidence="2">Uncharacterized protein conserved in bacteria</fullName>
    </submittedName>
</protein>
<dbReference type="KEGG" id="lri:NCTC12151_02566"/>
<dbReference type="NCBIfam" id="TIGR03510">
    <property type="entry name" value="XapX"/>
    <property type="match status" value="1"/>
</dbReference>
<keyword evidence="1" id="KW-1133">Transmembrane helix</keyword>
<keyword evidence="1" id="KW-0812">Transmembrane</keyword>
<evidence type="ECO:0000313" key="2">
    <source>
        <dbReference type="EMBL" id="SQI42379.1"/>
    </source>
</evidence>
<dbReference type="Proteomes" id="UP000249005">
    <property type="component" value="Chromosome 1"/>
</dbReference>
<dbReference type="OrthoDB" id="8778565at2"/>
<feature type="transmembrane region" description="Helical" evidence="1">
    <location>
        <begin position="30"/>
        <end position="51"/>
    </location>
</feature>
<proteinExistence type="predicted"/>
<keyword evidence="3" id="KW-1185">Reference proteome</keyword>
<dbReference type="AlphaFoldDB" id="A0A2X4UVD0"/>
<evidence type="ECO:0000256" key="1">
    <source>
        <dbReference type="SAM" id="Phobius"/>
    </source>
</evidence>
<accession>A0A2X4UVD0</accession>
<keyword evidence="1" id="KW-0472">Membrane</keyword>